<dbReference type="Proteomes" id="UP000006729">
    <property type="component" value="Chromosome 19"/>
</dbReference>
<proteinExistence type="predicted"/>
<evidence type="ECO:0000313" key="1">
    <source>
        <dbReference type="EMBL" id="KAI9377324.1"/>
    </source>
</evidence>
<dbReference type="EMBL" id="CM009308">
    <property type="protein sequence ID" value="KAI9377324.1"/>
    <property type="molecule type" value="Genomic_DNA"/>
</dbReference>
<name>A0ACC0RK49_POPTR</name>
<gene>
    <name evidence="1" type="ORF">POPTR_019G049901v4</name>
</gene>
<comment type="caution">
    <text evidence="1">The sequence shown here is derived from an EMBL/GenBank/DDBJ whole genome shotgun (WGS) entry which is preliminary data.</text>
</comment>
<organism evidence="1 2">
    <name type="scientific">Populus trichocarpa</name>
    <name type="common">Western balsam poplar</name>
    <name type="synonym">Populus balsamifera subsp. trichocarpa</name>
    <dbReference type="NCBI Taxonomy" id="3694"/>
    <lineage>
        <taxon>Eukaryota</taxon>
        <taxon>Viridiplantae</taxon>
        <taxon>Streptophyta</taxon>
        <taxon>Embryophyta</taxon>
        <taxon>Tracheophyta</taxon>
        <taxon>Spermatophyta</taxon>
        <taxon>Magnoliopsida</taxon>
        <taxon>eudicotyledons</taxon>
        <taxon>Gunneridae</taxon>
        <taxon>Pentapetalae</taxon>
        <taxon>rosids</taxon>
        <taxon>fabids</taxon>
        <taxon>Malpighiales</taxon>
        <taxon>Salicaceae</taxon>
        <taxon>Saliceae</taxon>
        <taxon>Populus</taxon>
    </lineage>
</organism>
<sequence>MSSVEHCSKTWTGPAVEPFLLLVPAFFNSVFDCCFSQSSLFCFLTYVLFHLLSATLAIVFFNFYDCDESCLNILVSDASIYSLLTLSFLLGCLYSAFLEAWA</sequence>
<protein>
    <submittedName>
        <fullName evidence="1">Uncharacterized protein</fullName>
    </submittedName>
</protein>
<reference evidence="1 2" key="1">
    <citation type="journal article" date="2006" name="Science">
        <title>The genome of black cottonwood, Populus trichocarpa (Torr. &amp; Gray).</title>
        <authorList>
            <person name="Tuskan G.A."/>
            <person name="Difazio S."/>
            <person name="Jansson S."/>
            <person name="Bohlmann J."/>
            <person name="Grigoriev I."/>
            <person name="Hellsten U."/>
            <person name="Putnam N."/>
            <person name="Ralph S."/>
            <person name="Rombauts S."/>
            <person name="Salamov A."/>
            <person name="Schein J."/>
            <person name="Sterck L."/>
            <person name="Aerts A."/>
            <person name="Bhalerao R.R."/>
            <person name="Bhalerao R.P."/>
            <person name="Blaudez D."/>
            <person name="Boerjan W."/>
            <person name="Brun A."/>
            <person name="Brunner A."/>
            <person name="Busov V."/>
            <person name="Campbell M."/>
            <person name="Carlson J."/>
            <person name="Chalot M."/>
            <person name="Chapman J."/>
            <person name="Chen G.L."/>
            <person name="Cooper D."/>
            <person name="Coutinho P.M."/>
            <person name="Couturier J."/>
            <person name="Covert S."/>
            <person name="Cronk Q."/>
            <person name="Cunningham R."/>
            <person name="Davis J."/>
            <person name="Degroeve S."/>
            <person name="Dejardin A."/>
            <person name="Depamphilis C."/>
            <person name="Detter J."/>
            <person name="Dirks B."/>
            <person name="Dubchak I."/>
            <person name="Duplessis S."/>
            <person name="Ehlting J."/>
            <person name="Ellis B."/>
            <person name="Gendler K."/>
            <person name="Goodstein D."/>
            <person name="Gribskov M."/>
            <person name="Grimwood J."/>
            <person name="Groover A."/>
            <person name="Gunter L."/>
            <person name="Hamberger B."/>
            <person name="Heinze B."/>
            <person name="Helariutta Y."/>
            <person name="Henrissat B."/>
            <person name="Holligan D."/>
            <person name="Holt R."/>
            <person name="Huang W."/>
            <person name="Islam-Faridi N."/>
            <person name="Jones S."/>
            <person name="Jones-Rhoades M."/>
            <person name="Jorgensen R."/>
            <person name="Joshi C."/>
            <person name="Kangasjarvi J."/>
            <person name="Karlsson J."/>
            <person name="Kelleher C."/>
            <person name="Kirkpatrick R."/>
            <person name="Kirst M."/>
            <person name="Kohler A."/>
            <person name="Kalluri U."/>
            <person name="Larimer F."/>
            <person name="Leebens-Mack J."/>
            <person name="Leple J.C."/>
            <person name="Locascio P."/>
            <person name="Lou Y."/>
            <person name="Lucas S."/>
            <person name="Martin F."/>
            <person name="Montanini B."/>
            <person name="Napoli C."/>
            <person name="Nelson D.R."/>
            <person name="Nelson C."/>
            <person name="Nieminen K."/>
            <person name="Nilsson O."/>
            <person name="Pereda V."/>
            <person name="Peter G."/>
            <person name="Philippe R."/>
            <person name="Pilate G."/>
            <person name="Poliakov A."/>
            <person name="Razumovskaya J."/>
            <person name="Richardson P."/>
            <person name="Rinaldi C."/>
            <person name="Ritland K."/>
            <person name="Rouze P."/>
            <person name="Ryaboy D."/>
            <person name="Schmutz J."/>
            <person name="Schrader J."/>
            <person name="Segerman B."/>
            <person name="Shin H."/>
            <person name="Siddiqui A."/>
            <person name="Sterky F."/>
            <person name="Terry A."/>
            <person name="Tsai C.J."/>
            <person name="Uberbacher E."/>
            <person name="Unneberg P."/>
            <person name="Vahala J."/>
            <person name="Wall K."/>
            <person name="Wessler S."/>
            <person name="Yang G."/>
            <person name="Yin T."/>
            <person name="Douglas C."/>
            <person name="Marra M."/>
            <person name="Sandberg G."/>
            <person name="Van de Peer Y."/>
            <person name="Rokhsar D."/>
        </authorList>
    </citation>
    <scope>NUCLEOTIDE SEQUENCE [LARGE SCALE GENOMIC DNA]</scope>
    <source>
        <strain evidence="2">cv. Nisqually</strain>
    </source>
</reference>
<evidence type="ECO:0000313" key="2">
    <source>
        <dbReference type="Proteomes" id="UP000006729"/>
    </source>
</evidence>
<accession>A0ACC0RK49</accession>
<keyword evidence="2" id="KW-1185">Reference proteome</keyword>